<dbReference type="PANTHER" id="PTHR43245">
    <property type="entry name" value="BIFUNCTIONAL POLYMYXIN RESISTANCE PROTEIN ARNA"/>
    <property type="match status" value="1"/>
</dbReference>
<dbReference type="InterPro" id="IPR050177">
    <property type="entry name" value="Lipid_A_modif_metabolic_enz"/>
</dbReference>
<proteinExistence type="predicted"/>
<reference evidence="2 3" key="1">
    <citation type="submission" date="2015-11" db="EMBL/GenBank/DDBJ databases">
        <authorList>
            <person name="Zhang Y."/>
            <person name="Guo Z."/>
        </authorList>
    </citation>
    <scope>NUCLEOTIDE SEQUENCE [LARGE SCALE GENOMIC DNA]</scope>
    <source>
        <strain evidence="2 3">YFY001</strain>
    </source>
</reference>
<dbReference type="Pfam" id="PF01370">
    <property type="entry name" value="Epimerase"/>
    <property type="match status" value="1"/>
</dbReference>
<protein>
    <submittedName>
        <fullName evidence="2">Epimerase</fullName>
    </submittedName>
</protein>
<evidence type="ECO:0000259" key="1">
    <source>
        <dbReference type="Pfam" id="PF01370"/>
    </source>
</evidence>
<evidence type="ECO:0000313" key="3">
    <source>
        <dbReference type="Proteomes" id="UP000182938"/>
    </source>
</evidence>
<accession>A0A1L3MIJ7</accession>
<dbReference type="PANTHER" id="PTHR43245:SF52">
    <property type="entry name" value="NAD-DEPENDENT EPIMERASE_DEHYDRATASE"/>
    <property type="match status" value="1"/>
</dbReference>
<feature type="domain" description="NAD-dependent epimerase/dehydratase" evidence="1">
    <location>
        <begin position="5"/>
        <end position="221"/>
    </location>
</feature>
<keyword evidence="3" id="KW-1185">Reference proteome</keyword>
<evidence type="ECO:0000313" key="2">
    <source>
        <dbReference type="EMBL" id="APH02245.1"/>
    </source>
</evidence>
<dbReference type="Proteomes" id="UP000182938">
    <property type="component" value="Chromosome"/>
</dbReference>
<dbReference type="KEGG" id="jte:ASJ30_12480"/>
<dbReference type="InterPro" id="IPR036291">
    <property type="entry name" value="NAD(P)-bd_dom_sf"/>
</dbReference>
<dbReference type="RefSeq" id="WP_072625399.1">
    <property type="nucleotide sequence ID" value="NZ_CP013290.1"/>
</dbReference>
<dbReference type="AlphaFoldDB" id="A0A1L3MIJ7"/>
<dbReference type="Gene3D" id="3.40.50.720">
    <property type="entry name" value="NAD(P)-binding Rossmann-like Domain"/>
    <property type="match status" value="1"/>
</dbReference>
<dbReference type="SUPFAM" id="SSF51735">
    <property type="entry name" value="NAD(P)-binding Rossmann-fold domains"/>
    <property type="match status" value="1"/>
</dbReference>
<organism evidence="2 3">
    <name type="scientific">Janibacter indicus</name>
    <dbReference type="NCBI Taxonomy" id="857417"/>
    <lineage>
        <taxon>Bacteria</taxon>
        <taxon>Bacillati</taxon>
        <taxon>Actinomycetota</taxon>
        <taxon>Actinomycetes</taxon>
        <taxon>Micrococcales</taxon>
        <taxon>Intrasporangiaceae</taxon>
        <taxon>Janibacter</taxon>
    </lineage>
</organism>
<sequence>MPQTVLVAGVSRHLGGAFARRLSRDESIDRIIGVDVVPPRHGIGRAEFMRADIRSPLISRIISGNDVDTVVHMGVIATPRAGGGRATQKEVNVIGTMQLLAACQRADSVTKLVVKSTAGVYGSSPRDPAMFTEDMSAKRTPRSGWARDSVEVEGYVRGLSRRRPDIEITTLRFANVIGPRIRTAFTDHFSLPVIPIPLGYDARLQFVHEDDCVDAIARAVSIPGLGSVNVAGDGIITASQAANLAGRPFILVPRATTGALTDLAKKFGLIDIGSDQLDFMTFGRGLDTTRMRADLGFEPAYTTRAAYEDYARATKGRVLDRLPFAQPGWSAVQAAEAAMRAVSPAPESEK</sequence>
<dbReference type="InterPro" id="IPR001509">
    <property type="entry name" value="Epimerase_deHydtase"/>
</dbReference>
<gene>
    <name evidence="2" type="ORF">ASJ30_12480</name>
</gene>
<name>A0A1L3MIJ7_9MICO</name>
<dbReference type="EMBL" id="CP013290">
    <property type="protein sequence ID" value="APH02245.1"/>
    <property type="molecule type" value="Genomic_DNA"/>
</dbReference>